<sequence>MTGSTSAPHFESRETLASSNGIQGVYETHLPVRDLKVSIAFYRDVLGLELAAEIPERKIAFFWVGDKRTGMLGLWEYGTAPLFMTLHFAFRTAREAVLSACEKLQTAGIQPLSIKNQPISEPEVIGWMPAVVVYFKDPDGHTIEFLNLLDGEPDKAFGVQPYSAWVGRTAT</sequence>
<dbReference type="Pfam" id="PF00903">
    <property type="entry name" value="Glyoxalase"/>
    <property type="match status" value="1"/>
</dbReference>
<dbReference type="Gene3D" id="3.10.180.10">
    <property type="entry name" value="2,3-Dihydroxybiphenyl 1,2-Dioxygenase, domain 1"/>
    <property type="match status" value="1"/>
</dbReference>
<feature type="domain" description="VOC" evidence="1">
    <location>
        <begin position="24"/>
        <end position="148"/>
    </location>
</feature>
<name>A0A1M7G7Q6_9HYPH</name>
<evidence type="ECO:0000313" key="2">
    <source>
        <dbReference type="EMBL" id="SHM12128.1"/>
    </source>
</evidence>
<dbReference type="PANTHER" id="PTHR21366:SF31">
    <property type="entry name" value="METALLOTHIOL TRANSFERASE FOSB"/>
    <property type="match status" value="1"/>
</dbReference>
<dbReference type="SUPFAM" id="SSF54593">
    <property type="entry name" value="Glyoxalase/Bleomycin resistance protein/Dihydroxybiphenyl dioxygenase"/>
    <property type="match status" value="1"/>
</dbReference>
<dbReference type="PROSITE" id="PS51819">
    <property type="entry name" value="VOC"/>
    <property type="match status" value="1"/>
</dbReference>
<proteinExistence type="predicted"/>
<dbReference type="InterPro" id="IPR050383">
    <property type="entry name" value="GlyoxalaseI/FosfomycinResist"/>
</dbReference>
<keyword evidence="3" id="KW-1185">Reference proteome</keyword>
<dbReference type="GO" id="GO:0016829">
    <property type="term" value="F:lyase activity"/>
    <property type="evidence" value="ECO:0007669"/>
    <property type="project" value="UniProtKB-KW"/>
</dbReference>
<evidence type="ECO:0000259" key="1">
    <source>
        <dbReference type="PROSITE" id="PS51819"/>
    </source>
</evidence>
<dbReference type="AlphaFoldDB" id="A0A1M7G7Q6"/>
<dbReference type="PANTHER" id="PTHR21366">
    <property type="entry name" value="GLYOXALASE FAMILY PROTEIN"/>
    <property type="match status" value="1"/>
</dbReference>
<reference evidence="2 3" key="1">
    <citation type="submission" date="2016-11" db="EMBL/GenBank/DDBJ databases">
        <authorList>
            <person name="Jaros S."/>
            <person name="Januszkiewicz K."/>
            <person name="Wedrychowicz H."/>
        </authorList>
    </citation>
    <scope>NUCLEOTIDE SEQUENCE [LARGE SCALE GENOMIC DNA]</scope>
    <source>
        <strain evidence="2 3">DSM 22153</strain>
    </source>
</reference>
<accession>A0A1M7G7Q6</accession>
<dbReference type="InterPro" id="IPR004360">
    <property type="entry name" value="Glyas_Fos-R_dOase_dom"/>
</dbReference>
<dbReference type="CDD" id="cd06587">
    <property type="entry name" value="VOC"/>
    <property type="match status" value="1"/>
</dbReference>
<evidence type="ECO:0000313" key="3">
    <source>
        <dbReference type="Proteomes" id="UP000186002"/>
    </source>
</evidence>
<dbReference type="OrthoDB" id="9792626at2"/>
<dbReference type="InterPro" id="IPR029068">
    <property type="entry name" value="Glyas_Bleomycin-R_OHBP_Dase"/>
</dbReference>
<dbReference type="STRING" id="735517.SAMN05444272_1829"/>
<dbReference type="EMBL" id="FRBW01000002">
    <property type="protein sequence ID" value="SHM12128.1"/>
    <property type="molecule type" value="Genomic_DNA"/>
</dbReference>
<keyword evidence="2" id="KW-0456">Lyase</keyword>
<protein>
    <submittedName>
        <fullName evidence="2">Lactoylglutathione lyase</fullName>
    </submittedName>
</protein>
<dbReference type="InterPro" id="IPR037523">
    <property type="entry name" value="VOC_core"/>
</dbReference>
<gene>
    <name evidence="2" type="ORF">SAMN05444272_1829</name>
</gene>
<dbReference type="Proteomes" id="UP000186002">
    <property type="component" value="Unassembled WGS sequence"/>
</dbReference>
<organism evidence="2 3">
    <name type="scientific">Roseibium suaedae</name>
    <dbReference type="NCBI Taxonomy" id="735517"/>
    <lineage>
        <taxon>Bacteria</taxon>
        <taxon>Pseudomonadati</taxon>
        <taxon>Pseudomonadota</taxon>
        <taxon>Alphaproteobacteria</taxon>
        <taxon>Hyphomicrobiales</taxon>
        <taxon>Stappiaceae</taxon>
        <taxon>Roseibium</taxon>
    </lineage>
</organism>